<reference evidence="2" key="1">
    <citation type="submission" date="2020-05" db="EMBL/GenBank/DDBJ databases">
        <authorList>
            <person name="Chiriac C."/>
            <person name="Salcher M."/>
            <person name="Ghai R."/>
            <person name="Kavagutti S V."/>
        </authorList>
    </citation>
    <scope>NUCLEOTIDE SEQUENCE</scope>
</reference>
<organism evidence="2">
    <name type="scientific">uncultured Caudovirales phage</name>
    <dbReference type="NCBI Taxonomy" id="2100421"/>
    <lineage>
        <taxon>Viruses</taxon>
        <taxon>Duplodnaviria</taxon>
        <taxon>Heunggongvirae</taxon>
        <taxon>Uroviricota</taxon>
        <taxon>Caudoviricetes</taxon>
        <taxon>Peduoviridae</taxon>
        <taxon>Maltschvirus</taxon>
        <taxon>Maltschvirus maltsch</taxon>
    </lineage>
</organism>
<dbReference type="EMBL" id="LR796599">
    <property type="protein sequence ID" value="CAB4153637.1"/>
    <property type="molecule type" value="Genomic_DNA"/>
</dbReference>
<protein>
    <submittedName>
        <fullName evidence="2">Uncharacterized protein</fullName>
    </submittedName>
</protein>
<accession>A0A6J7X7X1</accession>
<dbReference type="EMBL" id="LR798359">
    <property type="protein sequence ID" value="CAB5225966.1"/>
    <property type="molecule type" value="Genomic_DNA"/>
</dbReference>
<sequence>MDPKEFDTRLREVAVLKEVKLARDPQGSRIVDEDPATEMMIQHLIPETRPCTYCDRQCSTCMNHSFMLDKKIYKRVWITQCETCKKKVDLKTGKVIENPNNGLGVNYVARGLRTAGPGNKLGRPRKDFWNEPVKIFTEEQAREHELKQADMLDRLANLRNK</sequence>
<gene>
    <name evidence="1" type="ORF">UFOVP640_13</name>
    <name evidence="2" type="ORF">UFOVP759_17</name>
</gene>
<proteinExistence type="predicted"/>
<name>A0A6J7X7X1_9CAUD</name>
<evidence type="ECO:0000313" key="2">
    <source>
        <dbReference type="EMBL" id="CAB5225966.1"/>
    </source>
</evidence>
<evidence type="ECO:0000313" key="1">
    <source>
        <dbReference type="EMBL" id="CAB4153637.1"/>
    </source>
</evidence>